<gene>
    <name evidence="2" type="ORF">NDM98_09015</name>
</gene>
<dbReference type="Gene3D" id="3.40.190.10">
    <property type="entry name" value="Periplasmic binding protein-like II"/>
    <property type="match status" value="1"/>
</dbReference>
<keyword evidence="3" id="KW-1185">Reference proteome</keyword>
<dbReference type="InterPro" id="IPR050490">
    <property type="entry name" value="Bact_solute-bd_prot1"/>
</dbReference>
<feature type="chain" id="PRO_5047489802" evidence="1">
    <location>
        <begin position="23"/>
        <end position="428"/>
    </location>
</feature>
<reference evidence="2" key="1">
    <citation type="submission" date="2022-06" db="EMBL/GenBank/DDBJ databases">
        <title>Alkalicoccobacillus porphyridii sp. nov., isolated from a marine red alga, Porphyridium purpureum and reclassification of Shouchella plakortidis and Shouchella gibsonii as Alkalicoccobacillus plakortidis comb. nov. and Alkalicoccobacillus gibsonii comb. nov.</title>
        <authorList>
            <person name="Kim K.H."/>
            <person name="Lee J.K."/>
            <person name="Han D.M."/>
            <person name="Baek J.H."/>
            <person name="Jeon C.O."/>
        </authorList>
    </citation>
    <scope>NUCLEOTIDE SEQUENCE</scope>
    <source>
        <strain evidence="2">DSM 19153</strain>
    </source>
</reference>
<evidence type="ECO:0000313" key="2">
    <source>
        <dbReference type="EMBL" id="MCM2675620.1"/>
    </source>
</evidence>
<dbReference type="InterPro" id="IPR006059">
    <property type="entry name" value="SBP"/>
</dbReference>
<dbReference type="PANTHER" id="PTHR43649:SF32">
    <property type="entry name" value="SUGAR BINDING SECRETED PROTEIN"/>
    <property type="match status" value="1"/>
</dbReference>
<dbReference type="EMBL" id="JAMQJY010000001">
    <property type="protein sequence ID" value="MCM2675620.1"/>
    <property type="molecule type" value="Genomic_DNA"/>
</dbReference>
<evidence type="ECO:0000313" key="3">
    <source>
        <dbReference type="Proteomes" id="UP001203665"/>
    </source>
</evidence>
<dbReference type="Pfam" id="PF13416">
    <property type="entry name" value="SBP_bac_8"/>
    <property type="match status" value="1"/>
</dbReference>
<name>A0ABT0XI82_9BACI</name>
<evidence type="ECO:0000256" key="1">
    <source>
        <dbReference type="SAM" id="SignalP"/>
    </source>
</evidence>
<keyword evidence="1" id="KW-0732">Signal</keyword>
<dbReference type="PANTHER" id="PTHR43649">
    <property type="entry name" value="ARABINOSE-BINDING PROTEIN-RELATED"/>
    <property type="match status" value="1"/>
</dbReference>
<organism evidence="2 3">
    <name type="scientific">Alkalicoccobacillus plakortidis</name>
    <dbReference type="NCBI Taxonomy" id="444060"/>
    <lineage>
        <taxon>Bacteria</taxon>
        <taxon>Bacillati</taxon>
        <taxon>Bacillota</taxon>
        <taxon>Bacilli</taxon>
        <taxon>Bacillales</taxon>
        <taxon>Bacillaceae</taxon>
        <taxon>Alkalicoccobacillus</taxon>
    </lineage>
</organism>
<comment type="caution">
    <text evidence="2">The sequence shown here is derived from an EMBL/GenBank/DDBJ whole genome shotgun (WGS) entry which is preliminary data.</text>
</comment>
<dbReference type="Proteomes" id="UP001203665">
    <property type="component" value="Unassembled WGS sequence"/>
</dbReference>
<accession>A0ABT0XI82</accession>
<sequence>MNRFARKSLLVVGSIGMAAAMAACSSGSSSGGGGSDSGSGDDVTLTMWLWPGMGFAEKAKQYEEENPGIKINIQEAEYADAHQNLITALAAGSGAPDISGVDEGYLERIKESSDMFYDLSEYGAADLEGDYLDWKWKQASSDDGSVIGIPTDIGPMAMAYRVDLFEEAGLPTDPDEVSQALGTWDDYIKAGQKLKEETGSFMFSDVADLYSAIREQGDKQYFETDGTLIIEESPQILKAWDKSIEAMDIQANIERQTPEWGAAIANGDFATVFLPPWMLQNIKNDAPDTSGLWDISLMPEGSGNWGGSFLTVPTQSDHPQEAYDFITWLMSPDNQLEIFEENGNFPSTPGIYDEPAIKELDDEFFIRKDIGAIYAEAATLVKDVYRAPMTAPINTIMQDALGTVADGAAEPDAAWDKAMEEVDRQISR</sequence>
<protein>
    <submittedName>
        <fullName evidence="2">Extracellular solute-binding protein</fullName>
    </submittedName>
</protein>
<proteinExistence type="predicted"/>
<dbReference type="PROSITE" id="PS51257">
    <property type="entry name" value="PROKAR_LIPOPROTEIN"/>
    <property type="match status" value="1"/>
</dbReference>
<dbReference type="RefSeq" id="WP_251606563.1">
    <property type="nucleotide sequence ID" value="NZ_JAMQJY010000001.1"/>
</dbReference>
<feature type="signal peptide" evidence="1">
    <location>
        <begin position="1"/>
        <end position="22"/>
    </location>
</feature>
<dbReference type="SUPFAM" id="SSF53850">
    <property type="entry name" value="Periplasmic binding protein-like II"/>
    <property type="match status" value="1"/>
</dbReference>